<keyword evidence="1" id="KW-0472">Membrane</keyword>
<protein>
    <submittedName>
        <fullName evidence="2">Uncharacterized protein</fullName>
    </submittedName>
</protein>
<dbReference type="EMBL" id="CP092620">
    <property type="protein sequence ID" value="UMM15441.1"/>
    <property type="molecule type" value="Genomic_DNA"/>
</dbReference>
<keyword evidence="1" id="KW-1133">Transmembrane helix</keyword>
<evidence type="ECO:0000313" key="3">
    <source>
        <dbReference type="Proteomes" id="UP000829354"/>
    </source>
</evidence>
<gene>
    <name evidence="2" type="ORF">L5515_002836</name>
</gene>
<organism evidence="2 3">
    <name type="scientific">Caenorhabditis briggsae</name>
    <dbReference type="NCBI Taxonomy" id="6238"/>
    <lineage>
        <taxon>Eukaryota</taxon>
        <taxon>Metazoa</taxon>
        <taxon>Ecdysozoa</taxon>
        <taxon>Nematoda</taxon>
        <taxon>Chromadorea</taxon>
        <taxon>Rhabditida</taxon>
        <taxon>Rhabditina</taxon>
        <taxon>Rhabditomorpha</taxon>
        <taxon>Rhabditoidea</taxon>
        <taxon>Rhabditidae</taxon>
        <taxon>Peloderinae</taxon>
        <taxon>Caenorhabditis</taxon>
    </lineage>
</organism>
<name>A0AAE9E8P8_CAEBR</name>
<keyword evidence="1" id="KW-0812">Transmembrane</keyword>
<accession>A0AAE9E8P8</accession>
<feature type="transmembrane region" description="Helical" evidence="1">
    <location>
        <begin position="12"/>
        <end position="37"/>
    </location>
</feature>
<sequence length="103" mass="11889">MSFLDCQNFTDLFFTLLPFLVFPTVFFAVENGVSYILGIPPKTSKIIHLNKRKFRIPIHDVTSDYSEPEQLHEWYSAICWDGVLLCDPSLPLHTYNSGETTIF</sequence>
<evidence type="ECO:0000313" key="2">
    <source>
        <dbReference type="EMBL" id="UMM15441.1"/>
    </source>
</evidence>
<keyword evidence="3" id="KW-1185">Reference proteome</keyword>
<reference evidence="2 3" key="1">
    <citation type="submission" date="2022-04" db="EMBL/GenBank/DDBJ databases">
        <title>Chromosome-level reference genomes for two strains of Caenorhabditis briggsae: an improved platform for comparative genomics.</title>
        <authorList>
            <person name="Stevens L."/>
            <person name="Andersen E."/>
        </authorList>
    </citation>
    <scope>NUCLEOTIDE SEQUENCE [LARGE SCALE GENOMIC DNA]</scope>
    <source>
        <strain evidence="2">VX34</strain>
        <tissue evidence="2">Whole-organism</tissue>
    </source>
</reference>
<proteinExistence type="predicted"/>
<dbReference type="AlphaFoldDB" id="A0AAE9E8P8"/>
<dbReference type="Proteomes" id="UP000829354">
    <property type="component" value="Chromosome I"/>
</dbReference>
<evidence type="ECO:0000256" key="1">
    <source>
        <dbReference type="SAM" id="Phobius"/>
    </source>
</evidence>